<evidence type="ECO:0008006" key="7">
    <source>
        <dbReference type="Google" id="ProtNLM"/>
    </source>
</evidence>
<protein>
    <recommendedName>
        <fullName evidence="7">Anaphase-promoting complex subunit 4 WD40 domain-containing protein</fullName>
    </recommendedName>
</protein>
<reference evidence="5 6" key="1">
    <citation type="submission" date="2018-04" db="EMBL/GenBank/DDBJ databases">
        <authorList>
            <person name="Vogel A."/>
        </authorList>
    </citation>
    <scope>NUCLEOTIDE SEQUENCE [LARGE SCALE GENOMIC DNA]</scope>
</reference>
<evidence type="ECO:0000256" key="1">
    <source>
        <dbReference type="ARBA" id="ARBA00022574"/>
    </source>
</evidence>
<feature type="repeat" description="WD" evidence="3">
    <location>
        <begin position="427"/>
        <end position="468"/>
    </location>
</feature>
<feature type="compositionally biased region" description="Low complexity" evidence="4">
    <location>
        <begin position="335"/>
        <end position="346"/>
    </location>
</feature>
<evidence type="ECO:0000256" key="2">
    <source>
        <dbReference type="ARBA" id="ARBA00022737"/>
    </source>
</evidence>
<dbReference type="SUPFAM" id="SSF50978">
    <property type="entry name" value="WD40 repeat-like"/>
    <property type="match status" value="1"/>
</dbReference>
<gene>
    <name evidence="5" type="ORF">CCAM_LOCUS33627</name>
</gene>
<dbReference type="InterPro" id="IPR036322">
    <property type="entry name" value="WD40_repeat_dom_sf"/>
</dbReference>
<dbReference type="InterPro" id="IPR001680">
    <property type="entry name" value="WD40_rpt"/>
</dbReference>
<feature type="compositionally biased region" description="Low complexity" evidence="4">
    <location>
        <begin position="109"/>
        <end position="121"/>
    </location>
</feature>
<dbReference type="SMART" id="SM00320">
    <property type="entry name" value="WD40"/>
    <property type="match status" value="6"/>
</dbReference>
<name>A0A484MSQ8_9ASTE</name>
<feature type="region of interest" description="Disordered" evidence="4">
    <location>
        <begin position="327"/>
        <end position="350"/>
    </location>
</feature>
<feature type="compositionally biased region" description="Polar residues" evidence="4">
    <location>
        <begin position="821"/>
        <end position="836"/>
    </location>
</feature>
<keyword evidence="6" id="KW-1185">Reference proteome</keyword>
<dbReference type="PROSITE" id="PS00678">
    <property type="entry name" value="WD_REPEATS_1"/>
    <property type="match status" value="1"/>
</dbReference>
<dbReference type="PROSITE" id="PS50082">
    <property type="entry name" value="WD_REPEATS_2"/>
    <property type="match status" value="3"/>
</dbReference>
<dbReference type="PROSITE" id="PS50294">
    <property type="entry name" value="WD_REPEATS_REGION"/>
    <property type="match status" value="3"/>
</dbReference>
<feature type="region of interest" description="Disordered" evidence="4">
    <location>
        <begin position="365"/>
        <end position="406"/>
    </location>
</feature>
<feature type="region of interest" description="Disordered" evidence="4">
    <location>
        <begin position="25"/>
        <end position="52"/>
    </location>
</feature>
<feature type="region of interest" description="Disordered" evidence="4">
    <location>
        <begin position="96"/>
        <end position="123"/>
    </location>
</feature>
<feature type="region of interest" description="Disordered" evidence="4">
    <location>
        <begin position="783"/>
        <end position="836"/>
    </location>
</feature>
<feature type="region of interest" description="Disordered" evidence="4">
    <location>
        <begin position="194"/>
        <end position="215"/>
    </location>
</feature>
<sequence>MSRAQREEEDEDECFQDSLDRLLSSADTSCSSTSPSGDEEDPISRLASPDPFCQPGLGPPHCAYDVWISRPSSVRERRTRLLRLLGLDCDSSLLRDRTSPSPAVDCNAGEDTGSTGGSPSSDHMKCLTGVREEGFSNTVDNCNSGSASKFSSVSGIVRSRSTGCCNSPSHSTCSSSLVVHQNSEILSVDSVSFSPAPGSTNDGGSISVNNSQYRSRSASNIDRLKNCNGSPHTNSVSPNKPPIAKYKGESLHNGSSNGVVIGVEETVCTIKDLDNGKEFVVNEVREDGMWNKLKEVGTGRQLTMEEFEMCVGTSPIVQELMRRQNVEERNKDGLDSNANDSGSSGSKLKKKGGWLKSIRNVANSVTGHKDRRSSDERDTSSEKGGRRSSSATDDSQDASFHGPERVRVRQYGKTCKEFSALYKTQEIQAHNGSIWSIKFSLDGNYLASAGEDCVIHVWQVTENKSDLLLDKPEDGSLNILLHTNESSEPNSASPNLDGFTEKKKRGKSYMSRKSVSFDHVYVPKTVFALSEKTICTLHGHADAVLDLSWSKSQRLLSSSMDKTVRLWDLSSKSCLKIFSHSDYVTCIQFNPVDDRYFISGSLDAKVRIWSIPDRQVVDWSDLHEMVTAACYTPDGQGALVGSYKGSCHMYDTSENKLQQKGQIHLQIKKKKSHQKKITGFEFVPGSTSKVLVTSADSRIRVIEDVDLVQKFKGFHNSSSQISASISADGRYVVCASEDSYVYVWKHEDDSQPGRIKGVTLTQSYEQFHCQDVSVAIPWPKTREPLRSQDNISSAEHSGPLDLTDEVSAANHHPTSPVEETCGSQRSRSPSHGTISSATDSYFLDKISAAWPDEKHTPITASIDLPNGLLNQTKPAGLGLVIVTAGARGVIRTFQNFGMPIRI</sequence>
<dbReference type="Proteomes" id="UP000595140">
    <property type="component" value="Unassembled WGS sequence"/>
</dbReference>
<dbReference type="InterPro" id="IPR019775">
    <property type="entry name" value="WD40_repeat_CS"/>
</dbReference>
<evidence type="ECO:0000256" key="3">
    <source>
        <dbReference type="PROSITE-ProRule" id="PRU00221"/>
    </source>
</evidence>
<evidence type="ECO:0000256" key="4">
    <source>
        <dbReference type="SAM" id="MobiDB-lite"/>
    </source>
</evidence>
<dbReference type="InterPro" id="IPR015943">
    <property type="entry name" value="WD40/YVTN_repeat-like_dom_sf"/>
</dbReference>
<dbReference type="InterPro" id="IPR020472">
    <property type="entry name" value="WD40_PAC1"/>
</dbReference>
<evidence type="ECO:0000313" key="6">
    <source>
        <dbReference type="Proteomes" id="UP000595140"/>
    </source>
</evidence>
<dbReference type="AlphaFoldDB" id="A0A484MSQ8"/>
<dbReference type="PRINTS" id="PR00320">
    <property type="entry name" value="GPROTEINBRPT"/>
</dbReference>
<feature type="repeat" description="WD" evidence="3">
    <location>
        <begin position="537"/>
        <end position="577"/>
    </location>
</feature>
<feature type="compositionally biased region" description="Low complexity" evidence="4">
    <location>
        <begin position="25"/>
        <end position="36"/>
    </location>
</feature>
<dbReference type="PANTHER" id="PTHR14221:SF67">
    <property type="entry name" value="WD REPEAT-CONTAINING PROTEIN 44-LIKE"/>
    <property type="match status" value="1"/>
</dbReference>
<evidence type="ECO:0000313" key="5">
    <source>
        <dbReference type="EMBL" id="VFQ91851.1"/>
    </source>
</evidence>
<feature type="compositionally biased region" description="Basic and acidic residues" evidence="4">
    <location>
        <begin position="372"/>
        <end position="385"/>
    </location>
</feature>
<proteinExistence type="predicted"/>
<accession>A0A484MSQ8</accession>
<feature type="region of interest" description="Disordered" evidence="4">
    <location>
        <begin position="483"/>
        <end position="504"/>
    </location>
</feature>
<dbReference type="Pfam" id="PF00400">
    <property type="entry name" value="WD40"/>
    <property type="match status" value="4"/>
</dbReference>
<keyword evidence="1 3" id="KW-0853">WD repeat</keyword>
<organism evidence="5 6">
    <name type="scientific">Cuscuta campestris</name>
    <dbReference type="NCBI Taxonomy" id="132261"/>
    <lineage>
        <taxon>Eukaryota</taxon>
        <taxon>Viridiplantae</taxon>
        <taxon>Streptophyta</taxon>
        <taxon>Embryophyta</taxon>
        <taxon>Tracheophyta</taxon>
        <taxon>Spermatophyta</taxon>
        <taxon>Magnoliopsida</taxon>
        <taxon>eudicotyledons</taxon>
        <taxon>Gunneridae</taxon>
        <taxon>Pentapetalae</taxon>
        <taxon>asterids</taxon>
        <taxon>lamiids</taxon>
        <taxon>Solanales</taxon>
        <taxon>Convolvulaceae</taxon>
        <taxon>Cuscuteae</taxon>
        <taxon>Cuscuta</taxon>
        <taxon>Cuscuta subgen. Grammica</taxon>
        <taxon>Cuscuta sect. Cleistogrammica</taxon>
    </lineage>
</organism>
<dbReference type="EMBL" id="OOIL02004480">
    <property type="protein sequence ID" value="VFQ91851.1"/>
    <property type="molecule type" value="Genomic_DNA"/>
</dbReference>
<feature type="compositionally biased region" description="Low complexity" evidence="4">
    <location>
        <begin position="388"/>
        <end position="399"/>
    </location>
</feature>
<dbReference type="InterPro" id="IPR040324">
    <property type="entry name" value="WDR44/Dgr2"/>
</dbReference>
<feature type="repeat" description="WD" evidence="3">
    <location>
        <begin position="577"/>
        <end position="611"/>
    </location>
</feature>
<dbReference type="PANTHER" id="PTHR14221">
    <property type="entry name" value="WD REPEAT DOMAIN 44"/>
    <property type="match status" value="1"/>
</dbReference>
<dbReference type="FunFam" id="2.130.10.10:FF:000329">
    <property type="entry name" value="WD repeat-containing protein 44"/>
    <property type="match status" value="1"/>
</dbReference>
<dbReference type="Gene3D" id="2.130.10.10">
    <property type="entry name" value="YVTN repeat-like/Quinoprotein amine dehydrogenase"/>
    <property type="match status" value="2"/>
</dbReference>
<feature type="compositionally biased region" description="Low complexity" evidence="4">
    <location>
        <begin position="484"/>
        <end position="495"/>
    </location>
</feature>
<dbReference type="OrthoDB" id="408728at2759"/>
<keyword evidence="2" id="KW-0677">Repeat</keyword>